<name>A0A6N0NXT0_9CREN</name>
<dbReference type="PANTHER" id="PTHR39518">
    <property type="entry name" value="UPF0215 PROTEIN MJ1150"/>
    <property type="match status" value="1"/>
</dbReference>
<dbReference type="Pfam" id="PF01949">
    <property type="entry name" value="Endo_dU"/>
    <property type="match status" value="1"/>
</dbReference>
<dbReference type="HAMAP" id="MF_00582">
    <property type="entry name" value="UPF0215"/>
    <property type="match status" value="1"/>
</dbReference>
<dbReference type="EMBL" id="CP049074">
    <property type="protein sequence ID" value="QKR01015.1"/>
    <property type="molecule type" value="Genomic_DNA"/>
</dbReference>
<protein>
    <recommendedName>
        <fullName evidence="1">UPF0215 protein GWK48_05185</fullName>
    </recommendedName>
</protein>
<gene>
    <name evidence="2" type="ORF">GWK48_05185</name>
</gene>
<keyword evidence="3" id="KW-1185">Reference proteome</keyword>
<accession>A0A6N0NXT0</accession>
<proteinExistence type="inferred from homology"/>
<evidence type="ECO:0000313" key="2">
    <source>
        <dbReference type="EMBL" id="QKR01015.1"/>
    </source>
</evidence>
<dbReference type="KEGG" id="mten:GWK48_05185"/>
<dbReference type="InterPro" id="IPR002802">
    <property type="entry name" value="Endo_dU"/>
</dbReference>
<reference evidence="2 3" key="1">
    <citation type="submission" date="2020-02" db="EMBL/GenBank/DDBJ databases">
        <title>Comparative genome analysis reveals the metabolism and evolution of the thermophilic archaeal genus Metallosphaera.</title>
        <authorList>
            <person name="Jiang C."/>
        </authorList>
    </citation>
    <scope>NUCLEOTIDE SEQUENCE [LARGE SCALE GENOMIC DNA]</scope>
    <source>
        <strain evidence="2 3">Ric-A</strain>
    </source>
</reference>
<dbReference type="AlphaFoldDB" id="A0A6N0NXT0"/>
<sequence>MLISGVDDGFFPLSYKGRRGKAPLIVTLYEDLYFKDVKIDFITVDGDDGTEVFERISWGVTTIFDGITYAGFNYIVPRRNYILFYGGKPNLQKVELALEKHFHDRRKEIILNFIKNLVRIETRNGPVYIESDLELRYAKGIIERYQLVSKYPEPIRLAHVIGRTVGHWHSRC</sequence>
<comment type="similarity">
    <text evidence="1">Belongs to the UPF0215 family.</text>
</comment>
<dbReference type="PANTHER" id="PTHR39518:SF2">
    <property type="entry name" value="UPF0215 PROTEIN MJ1150"/>
    <property type="match status" value="1"/>
</dbReference>
<organism evidence="2 3">
    <name type="scientific">Metallosphaera tengchongensis</name>
    <dbReference type="NCBI Taxonomy" id="1532350"/>
    <lineage>
        <taxon>Archaea</taxon>
        <taxon>Thermoproteota</taxon>
        <taxon>Thermoprotei</taxon>
        <taxon>Sulfolobales</taxon>
        <taxon>Sulfolobaceae</taxon>
        <taxon>Metallosphaera</taxon>
    </lineage>
</organism>
<dbReference type="PIRSF" id="PIRSF006380">
    <property type="entry name" value="UCP006380"/>
    <property type="match status" value="1"/>
</dbReference>
<evidence type="ECO:0000313" key="3">
    <source>
        <dbReference type="Proteomes" id="UP000509301"/>
    </source>
</evidence>
<dbReference type="Proteomes" id="UP000509301">
    <property type="component" value="Chromosome"/>
</dbReference>
<dbReference type="OrthoDB" id="15207at2157"/>
<dbReference type="Gene3D" id="3.30.2170.10">
    <property type="entry name" value="archaeoglobus fulgidus dsm 4304 superfamily"/>
    <property type="match status" value="1"/>
</dbReference>
<evidence type="ECO:0000256" key="1">
    <source>
        <dbReference type="HAMAP-Rule" id="MF_00582"/>
    </source>
</evidence>